<comment type="caution">
    <text evidence="19">The sequence shown here is derived from an EMBL/GenBank/DDBJ whole genome shotgun (WGS) entry which is preliminary data.</text>
</comment>
<evidence type="ECO:0000259" key="18">
    <source>
        <dbReference type="PROSITE" id="PS50157"/>
    </source>
</evidence>
<keyword evidence="4" id="KW-0677">Repeat</keyword>
<reference evidence="19 20" key="1">
    <citation type="journal article" date="2016" name="Genome Biol. Evol.">
        <title>Divergent and convergent evolution of fungal pathogenicity.</title>
        <authorList>
            <person name="Shang Y."/>
            <person name="Xiao G."/>
            <person name="Zheng P."/>
            <person name="Cen K."/>
            <person name="Zhan S."/>
            <person name="Wang C."/>
        </authorList>
    </citation>
    <scope>NUCLEOTIDE SEQUENCE [LARGE SCALE GENOMIC DNA]</scope>
    <source>
        <strain evidence="19 20">ARSEF 7405</strain>
    </source>
</reference>
<evidence type="ECO:0000313" key="19">
    <source>
        <dbReference type="EMBL" id="KZZ86571.1"/>
    </source>
</evidence>
<name>A0A167UT18_9EURO</name>
<sequence>MASALDFSALLNPADSSPEQPSKDKNPSTTMVADTDSDTAMSGISSSKPPSPVAATSQPASPSHSAAQATAATIATTTTTTTATATTAATTSTSQSRPDMPRPYKCPLCDRAFHRLEHQTRHIRTHTGEKPHACQFPGCQKRFSRSDELTRHSRIHNNPNSRRSQKAAHHAAQHIAAATAAAAAVQQGFPPPPPPPPHHHHHQQHQHLPPHHPVHPHHLNLMAPPAKPITRSAPVSQVGSPNHSPPHSFSNLYSGHLNNAAASRIPTSAAGGPPPPPTSNGPMDINMLATAASQVERDTDHRGHGSHGSLSSFPSRSQQLYTNPRPLSHPYGALGSFQQNPSGSCGGNCSGSCTPTTATTPASNASGNSNVRGSLPSLAAYSFSSQPRESYPPVPRSYTVGSGLHSLGQHHLHHHHHHPPPPPHMPYMGHNNGHAHALDDDDLYNPYAHRIKRSRPNSPNSTAPSSPTFSHGSPRSLSPTLTPEHTPLATPGGSPRLRPFSIGGGSSSTMLSSYSNSHSSSNNNIAASGAGLSDLQLPSIRNLSLHSHIPALAPMEPSTEPSMMNTPPYTPPSYSSVNGGGGSGGASSNNNTAAPPLKSGIGSGATSSSSLSSLAKSASFTQLHQMSQPGSRAGSPGGKSGPSISDIMSRPSGTQRKLPVPKVAVQDMLNLDIGVAGGAGAGYDGAVRSGHHSGSTSGNSSVFGDQ</sequence>
<keyword evidence="6" id="KW-0862">Zinc</keyword>
<dbReference type="GO" id="GO:0000433">
    <property type="term" value="P:carbon catabolite repression of transcription from RNA polymerase II promoter by glucose"/>
    <property type="evidence" value="ECO:0007669"/>
    <property type="project" value="TreeGrafter"/>
</dbReference>
<evidence type="ECO:0000256" key="7">
    <source>
        <dbReference type="ARBA" id="ARBA00022843"/>
    </source>
</evidence>
<feature type="compositionally biased region" description="Low complexity" evidence="17">
    <location>
        <begin position="173"/>
        <end position="188"/>
    </location>
</feature>
<evidence type="ECO:0000313" key="20">
    <source>
        <dbReference type="Proteomes" id="UP000242877"/>
    </source>
</evidence>
<feature type="compositionally biased region" description="Low complexity" evidence="17">
    <location>
        <begin position="561"/>
        <end position="577"/>
    </location>
</feature>
<feature type="compositionally biased region" description="Low complexity" evidence="17">
    <location>
        <begin position="692"/>
        <end position="706"/>
    </location>
</feature>
<dbReference type="InterPro" id="IPR051007">
    <property type="entry name" value="creA/MIG_C2H2-ZnF"/>
</dbReference>
<evidence type="ECO:0000256" key="15">
    <source>
        <dbReference type="ARBA" id="ARBA00041346"/>
    </source>
</evidence>
<feature type="compositionally biased region" description="Low complexity" evidence="17">
    <location>
        <begin position="456"/>
        <end position="470"/>
    </location>
</feature>
<dbReference type="AlphaFoldDB" id="A0A167UT18"/>
<dbReference type="InterPro" id="IPR036236">
    <property type="entry name" value="Znf_C2H2_sf"/>
</dbReference>
<keyword evidence="2" id="KW-0678">Repressor</keyword>
<feature type="compositionally biased region" description="Low complexity" evidence="17">
    <location>
        <begin position="307"/>
        <end position="317"/>
    </location>
</feature>
<dbReference type="PROSITE" id="PS50157">
    <property type="entry name" value="ZINC_FINGER_C2H2_2"/>
    <property type="match status" value="2"/>
</dbReference>
<evidence type="ECO:0000256" key="9">
    <source>
        <dbReference type="ARBA" id="ARBA00023125"/>
    </source>
</evidence>
<evidence type="ECO:0000256" key="16">
    <source>
        <dbReference type="PROSITE-ProRule" id="PRU00042"/>
    </source>
</evidence>
<feature type="region of interest" description="Disordered" evidence="17">
    <location>
        <begin position="1"/>
        <end position="103"/>
    </location>
</feature>
<comment type="subunit">
    <text evidence="14">Interacts with creB.</text>
</comment>
<evidence type="ECO:0000256" key="5">
    <source>
        <dbReference type="ARBA" id="ARBA00022771"/>
    </source>
</evidence>
<dbReference type="GO" id="GO:0005634">
    <property type="term" value="C:nucleus"/>
    <property type="evidence" value="ECO:0007669"/>
    <property type="project" value="UniProtKB-SubCell"/>
</dbReference>
<feature type="region of interest" description="Disordered" evidence="17">
    <location>
        <begin position="680"/>
        <end position="706"/>
    </location>
</feature>
<feature type="compositionally biased region" description="Basic residues" evidence="17">
    <location>
        <begin position="163"/>
        <end position="172"/>
    </location>
</feature>
<feature type="compositionally biased region" description="Low complexity" evidence="17">
    <location>
        <begin position="598"/>
        <end position="610"/>
    </location>
</feature>
<keyword evidence="11" id="KW-0539">Nucleus</keyword>
<feature type="region of interest" description="Disordered" evidence="17">
    <location>
        <begin position="552"/>
        <end position="610"/>
    </location>
</feature>
<evidence type="ECO:0000256" key="8">
    <source>
        <dbReference type="ARBA" id="ARBA00023015"/>
    </source>
</evidence>
<dbReference type="PANTHER" id="PTHR47428">
    <property type="entry name" value="REGULATORY PROTEIN MIG1-RELATED"/>
    <property type="match status" value="1"/>
</dbReference>
<comment type="function">
    <text evidence="12">Transcription regulator component of the regulatory network controlling carbon source utilization through ubiquitination and deubiquitination involving creA, creB, creC, creD and acrB. Represses the transcription of the alcR, alcA and aldA genes by binding to a GC-rich region in their promoter. Also plays a role in response to carbon starvation and the control of extracellular proteases activity.</text>
</comment>
<evidence type="ECO:0000256" key="14">
    <source>
        <dbReference type="ARBA" id="ARBA00038682"/>
    </source>
</evidence>
<dbReference type="GO" id="GO:0043609">
    <property type="term" value="P:regulation of carbon utilization"/>
    <property type="evidence" value="ECO:0007669"/>
    <property type="project" value="UniProtKB-ARBA"/>
</dbReference>
<dbReference type="GO" id="GO:0000978">
    <property type="term" value="F:RNA polymerase II cis-regulatory region sequence-specific DNA binding"/>
    <property type="evidence" value="ECO:0007669"/>
    <property type="project" value="TreeGrafter"/>
</dbReference>
<feature type="region of interest" description="Disordered" evidence="17">
    <location>
        <begin position="385"/>
        <end position="521"/>
    </location>
</feature>
<feature type="compositionally biased region" description="Basic residues" evidence="17">
    <location>
        <begin position="197"/>
        <end position="218"/>
    </location>
</feature>
<dbReference type="VEuPathDB" id="FungiDB:AAP_06431"/>
<dbReference type="GO" id="GO:0005737">
    <property type="term" value="C:cytoplasm"/>
    <property type="evidence" value="ECO:0007669"/>
    <property type="project" value="TreeGrafter"/>
</dbReference>
<feature type="domain" description="C2H2-type" evidence="18">
    <location>
        <begin position="104"/>
        <end position="131"/>
    </location>
</feature>
<dbReference type="SMART" id="SM00355">
    <property type="entry name" value="ZnF_C2H2"/>
    <property type="match status" value="2"/>
</dbReference>
<accession>A0A167UT18</accession>
<keyword evidence="10" id="KW-0804">Transcription</keyword>
<feature type="compositionally biased region" description="Polar residues" evidence="17">
    <location>
        <begin position="27"/>
        <end position="48"/>
    </location>
</feature>
<feature type="region of interest" description="Disordered" evidence="17">
    <location>
        <begin position="623"/>
        <end position="661"/>
    </location>
</feature>
<dbReference type="PROSITE" id="PS00028">
    <property type="entry name" value="ZINC_FINGER_C2H2_1"/>
    <property type="match status" value="2"/>
</dbReference>
<proteinExistence type="inferred from homology"/>
<organism evidence="19 20">
    <name type="scientific">Ascosphaera apis ARSEF 7405</name>
    <dbReference type="NCBI Taxonomy" id="392613"/>
    <lineage>
        <taxon>Eukaryota</taxon>
        <taxon>Fungi</taxon>
        <taxon>Dikarya</taxon>
        <taxon>Ascomycota</taxon>
        <taxon>Pezizomycotina</taxon>
        <taxon>Eurotiomycetes</taxon>
        <taxon>Eurotiomycetidae</taxon>
        <taxon>Onygenales</taxon>
        <taxon>Ascosphaeraceae</taxon>
        <taxon>Ascosphaera</taxon>
    </lineage>
</organism>
<dbReference type="PANTHER" id="PTHR47428:SF1">
    <property type="entry name" value="REGULATORY PROTEIN MIG1-RELATED"/>
    <property type="match status" value="1"/>
</dbReference>
<dbReference type="GO" id="GO:0008270">
    <property type="term" value="F:zinc ion binding"/>
    <property type="evidence" value="ECO:0007669"/>
    <property type="project" value="UniProtKB-KW"/>
</dbReference>
<dbReference type="InterPro" id="IPR013087">
    <property type="entry name" value="Znf_C2H2_type"/>
</dbReference>
<gene>
    <name evidence="19" type="ORF">AAP_06431</name>
</gene>
<feature type="compositionally biased region" description="Low complexity" evidence="17">
    <location>
        <begin position="507"/>
        <end position="521"/>
    </location>
</feature>
<evidence type="ECO:0000256" key="13">
    <source>
        <dbReference type="ARBA" id="ARBA00038023"/>
    </source>
</evidence>
<keyword evidence="7" id="KW-0832">Ubl conjugation</keyword>
<feature type="region of interest" description="Disordered" evidence="17">
    <location>
        <begin position="144"/>
        <end position="335"/>
    </location>
</feature>
<dbReference type="OrthoDB" id="654211at2759"/>
<evidence type="ECO:0000256" key="17">
    <source>
        <dbReference type="SAM" id="MobiDB-lite"/>
    </source>
</evidence>
<feature type="compositionally biased region" description="Low complexity" evidence="17">
    <location>
        <begin position="54"/>
        <end position="96"/>
    </location>
</feature>
<evidence type="ECO:0000256" key="3">
    <source>
        <dbReference type="ARBA" id="ARBA00022723"/>
    </source>
</evidence>
<evidence type="ECO:0000256" key="2">
    <source>
        <dbReference type="ARBA" id="ARBA00022491"/>
    </source>
</evidence>
<evidence type="ECO:0000256" key="4">
    <source>
        <dbReference type="ARBA" id="ARBA00022737"/>
    </source>
</evidence>
<dbReference type="FunFam" id="3.30.160.60:FF:000152">
    <property type="entry name" value="DNA-binding protein creA"/>
    <property type="match status" value="1"/>
</dbReference>
<keyword evidence="8" id="KW-0805">Transcription regulation</keyword>
<keyword evidence="20" id="KW-1185">Reference proteome</keyword>
<evidence type="ECO:0000256" key="6">
    <source>
        <dbReference type="ARBA" id="ARBA00022833"/>
    </source>
</evidence>
<evidence type="ECO:0000256" key="12">
    <source>
        <dbReference type="ARBA" id="ARBA00037264"/>
    </source>
</evidence>
<protein>
    <recommendedName>
        <fullName evidence="15">Carbon catabolite repressor A</fullName>
    </recommendedName>
</protein>
<feature type="domain" description="C2H2-type" evidence="18">
    <location>
        <begin position="132"/>
        <end position="161"/>
    </location>
</feature>
<keyword evidence="9" id="KW-0238">DNA-binding</keyword>
<feature type="compositionally biased region" description="Basic residues" evidence="17">
    <location>
        <begin position="408"/>
        <end position="419"/>
    </location>
</feature>
<comment type="similarity">
    <text evidence="13">Belongs to the creA/MIG C2H2-type zinc-finger protein family.</text>
</comment>
<keyword evidence="5 16" id="KW-0863">Zinc-finger</keyword>
<dbReference type="SUPFAM" id="SSF57667">
    <property type="entry name" value="beta-beta-alpha zinc fingers"/>
    <property type="match status" value="1"/>
</dbReference>
<evidence type="ECO:0000256" key="1">
    <source>
        <dbReference type="ARBA" id="ARBA00004123"/>
    </source>
</evidence>
<evidence type="ECO:0000256" key="10">
    <source>
        <dbReference type="ARBA" id="ARBA00023163"/>
    </source>
</evidence>
<feature type="compositionally biased region" description="Low complexity" evidence="17">
    <location>
        <begin position="240"/>
        <end position="251"/>
    </location>
</feature>
<dbReference type="Gene3D" id="3.30.160.60">
    <property type="entry name" value="Classic Zinc Finger"/>
    <property type="match status" value="2"/>
</dbReference>
<dbReference type="FunFam" id="3.30.160.60:FF:000089">
    <property type="entry name" value="DNA-binding protein creA"/>
    <property type="match status" value="1"/>
</dbReference>
<feature type="compositionally biased region" description="Polar residues" evidence="17">
    <location>
        <begin position="252"/>
        <end position="261"/>
    </location>
</feature>
<comment type="subcellular location">
    <subcellularLocation>
        <location evidence="1">Nucleus</location>
    </subcellularLocation>
</comment>
<keyword evidence="3" id="KW-0479">Metal-binding</keyword>
<feature type="compositionally biased region" description="Polar residues" evidence="17">
    <location>
        <begin position="471"/>
        <end position="483"/>
    </location>
</feature>
<dbReference type="Proteomes" id="UP000242877">
    <property type="component" value="Unassembled WGS sequence"/>
</dbReference>
<dbReference type="EMBL" id="AZGZ01000062">
    <property type="protein sequence ID" value="KZZ86571.1"/>
    <property type="molecule type" value="Genomic_DNA"/>
</dbReference>
<evidence type="ECO:0000256" key="11">
    <source>
        <dbReference type="ARBA" id="ARBA00023242"/>
    </source>
</evidence>